<dbReference type="SUPFAM" id="SSF55785">
    <property type="entry name" value="PYP-like sensor domain (PAS domain)"/>
    <property type="match status" value="1"/>
</dbReference>
<evidence type="ECO:0000259" key="2">
    <source>
        <dbReference type="PROSITE" id="PS50883"/>
    </source>
</evidence>
<feature type="transmembrane region" description="Helical" evidence="1">
    <location>
        <begin position="61"/>
        <end position="86"/>
    </location>
</feature>
<dbReference type="EMBL" id="QRON01000003">
    <property type="protein sequence ID" value="RHL29128.1"/>
    <property type="molecule type" value="Genomic_DNA"/>
</dbReference>
<dbReference type="InterPro" id="IPR035965">
    <property type="entry name" value="PAS-like_dom_sf"/>
</dbReference>
<evidence type="ECO:0000259" key="3">
    <source>
        <dbReference type="PROSITE" id="PS50887"/>
    </source>
</evidence>
<dbReference type="InterPro" id="IPR029787">
    <property type="entry name" value="Nucleotide_cyclase"/>
</dbReference>
<dbReference type="CDD" id="cd01948">
    <property type="entry name" value="EAL"/>
    <property type="match status" value="1"/>
</dbReference>
<dbReference type="InterPro" id="IPR050706">
    <property type="entry name" value="Cyclic-di-GMP_PDE-like"/>
</dbReference>
<dbReference type="PANTHER" id="PTHR33121">
    <property type="entry name" value="CYCLIC DI-GMP PHOSPHODIESTERASE PDEF"/>
    <property type="match status" value="1"/>
</dbReference>
<dbReference type="Gene3D" id="3.20.20.450">
    <property type="entry name" value="EAL domain"/>
    <property type="match status" value="1"/>
</dbReference>
<dbReference type="InterPro" id="IPR013655">
    <property type="entry name" value="PAS_fold_3"/>
</dbReference>
<dbReference type="CDD" id="cd01949">
    <property type="entry name" value="GGDEF"/>
    <property type="match status" value="1"/>
</dbReference>
<feature type="domain" description="EAL" evidence="2">
    <location>
        <begin position="721"/>
        <end position="976"/>
    </location>
</feature>
<feature type="transmembrane region" description="Helical" evidence="1">
    <location>
        <begin position="159"/>
        <end position="179"/>
    </location>
</feature>
<dbReference type="Pfam" id="PF08447">
    <property type="entry name" value="PAS_3"/>
    <property type="match status" value="1"/>
</dbReference>
<dbReference type="Pfam" id="PF00990">
    <property type="entry name" value="GGDEF"/>
    <property type="match status" value="2"/>
</dbReference>
<keyword evidence="1" id="KW-0812">Transmembrane</keyword>
<dbReference type="SUPFAM" id="SSF55073">
    <property type="entry name" value="Nucleotide cyclase"/>
    <property type="match status" value="2"/>
</dbReference>
<protein>
    <submittedName>
        <fullName evidence="4">EAL domain-containing protein</fullName>
    </submittedName>
</protein>
<proteinExistence type="predicted"/>
<dbReference type="SUPFAM" id="SSF141868">
    <property type="entry name" value="EAL domain-like"/>
    <property type="match status" value="1"/>
</dbReference>
<dbReference type="Gene3D" id="3.30.450.20">
    <property type="entry name" value="PAS domain"/>
    <property type="match status" value="1"/>
</dbReference>
<dbReference type="InterPro" id="IPR035919">
    <property type="entry name" value="EAL_sf"/>
</dbReference>
<dbReference type="InterPro" id="IPR000160">
    <property type="entry name" value="GGDEF_dom"/>
</dbReference>
<evidence type="ECO:0000313" key="5">
    <source>
        <dbReference type="Proteomes" id="UP000283297"/>
    </source>
</evidence>
<dbReference type="AlphaFoldDB" id="A0A415JYU9"/>
<gene>
    <name evidence="4" type="ORF">DW028_06995</name>
</gene>
<feature type="transmembrane region" description="Helical" evidence="1">
    <location>
        <begin position="134"/>
        <end position="153"/>
    </location>
</feature>
<evidence type="ECO:0000256" key="1">
    <source>
        <dbReference type="SAM" id="Phobius"/>
    </source>
</evidence>
<dbReference type="Proteomes" id="UP000283297">
    <property type="component" value="Unassembled WGS sequence"/>
</dbReference>
<accession>A0A415JYU9</accession>
<dbReference type="InterPro" id="IPR043128">
    <property type="entry name" value="Rev_trsase/Diguanyl_cyclase"/>
</dbReference>
<dbReference type="SMART" id="SM00267">
    <property type="entry name" value="GGDEF"/>
    <property type="match status" value="1"/>
</dbReference>
<comment type="caution">
    <text evidence="4">The sequence shown here is derived from an EMBL/GenBank/DDBJ whole genome shotgun (WGS) entry which is preliminary data.</text>
</comment>
<dbReference type="PANTHER" id="PTHR33121:SF79">
    <property type="entry name" value="CYCLIC DI-GMP PHOSPHODIESTERASE PDED-RELATED"/>
    <property type="match status" value="1"/>
</dbReference>
<feature type="transmembrane region" description="Helical" evidence="1">
    <location>
        <begin position="200"/>
        <end position="230"/>
    </location>
</feature>
<dbReference type="PROSITE" id="PS50883">
    <property type="entry name" value="EAL"/>
    <property type="match status" value="1"/>
</dbReference>
<dbReference type="Gene3D" id="3.30.70.270">
    <property type="match status" value="2"/>
</dbReference>
<keyword evidence="1" id="KW-0472">Membrane</keyword>
<sequence>MGRNFDSLAVRMSGQHEESIMSSIVIGTLYGQMNFMCLLILGVICFRFMKSDDKTYSNNQFLAVGMLTAAAVVVDYIIAIIVYGLWEPQKLVLDTFTVIYFILIALLSHHWFLCCEAEQQSVFIRLKSGRIVRTAAQAAICIMMITVMYLKWTSLRNEMITEAVIAFIPAIYSCIRAFYKSFLPENYVNRDKYRRMASFAVLPVIMLFIQYFTPMLPSFVCGVTLGYMLVYSNSQKSLISTDLLTGINNRSAFDKYISAKVRVGAGSGHSKLYLYVIDVDDLKSINKEYGPLEGDKVLVATAFALKALAAEYDFYIARFGADEFVVVFDTTSGNMMQLIRKRIEERVPETAQNMQLEAPVTVTIGVAKYTGQSMPAWIAEAHMALENARTLKEEKGRSENELQKELFDATDMLLSEAEVRHESSDELDLDGLDEKLFPVLSEASQRIYMFVTNMETNVTRWSKNAFGFMGIDSEYDLNTEDRWKSKIHPDDLMMYQKEVDAVYSGKKDAFHLTYRVRDEDGVFVSCTGHGRIIKGVDGSPDIFAGSILNHGISDSVDSVTNLWNMKMLGSCLNDYIFRYESAAVLIIGITKYGHINDTYGYELGNEVLKNYGDELLKVVSGDLYVFRMDGTKFAFIKPYAEHDEISELYLKVKKVAEAGVKLGDGMVQLRLAGGAVTAKNYSGTPYNLLNSATYALSISKHEKHGDLVFFDSTIIHDNMKNMEQIAEIHKSVMDGCKGFFLCYQPIVSATDGRIVGAEALIRWKNEKYGLVPPDSFIPWLEEDPCIYILGNWIIETALVAAKRFKKFIPGFFINVNIAAIQLENTAFRTDVLNMVERLDFPKEDLWIELTERCKDLDHDFLKKEISFFKEHGIQIALDDYGTGSASLSLALELPVGEIKIDRSFTKDVMEDELKQAIVESILVFTGRIRMRSCIEGIETHEMAEYLKQFGPMYYQGYAYSKPVEEEAFMALIKEQTGAQ</sequence>
<feature type="transmembrane region" description="Helical" evidence="1">
    <location>
        <begin position="92"/>
        <end position="113"/>
    </location>
</feature>
<keyword evidence="1" id="KW-1133">Transmembrane helix</keyword>
<feature type="domain" description="GGDEF" evidence="3">
    <location>
        <begin position="270"/>
        <end position="405"/>
    </location>
</feature>
<dbReference type="NCBIfam" id="TIGR00254">
    <property type="entry name" value="GGDEF"/>
    <property type="match status" value="2"/>
</dbReference>
<dbReference type="GO" id="GO:0071111">
    <property type="term" value="F:cyclic-guanylate-specific phosphodiesterase activity"/>
    <property type="evidence" value="ECO:0007669"/>
    <property type="project" value="InterPro"/>
</dbReference>
<feature type="domain" description="GGDEF" evidence="3">
    <location>
        <begin position="580"/>
        <end position="712"/>
    </location>
</feature>
<dbReference type="SMART" id="SM00052">
    <property type="entry name" value="EAL"/>
    <property type="match status" value="1"/>
</dbReference>
<feature type="transmembrane region" description="Helical" evidence="1">
    <location>
        <begin position="20"/>
        <end position="49"/>
    </location>
</feature>
<dbReference type="PROSITE" id="PS50887">
    <property type="entry name" value="GGDEF"/>
    <property type="match status" value="2"/>
</dbReference>
<organism evidence="4 5">
    <name type="scientific">Agathobacter rectalis</name>
    <dbReference type="NCBI Taxonomy" id="39491"/>
    <lineage>
        <taxon>Bacteria</taxon>
        <taxon>Bacillati</taxon>
        <taxon>Bacillota</taxon>
        <taxon>Clostridia</taxon>
        <taxon>Lachnospirales</taxon>
        <taxon>Lachnospiraceae</taxon>
        <taxon>Agathobacter</taxon>
    </lineage>
</organism>
<dbReference type="Pfam" id="PF00563">
    <property type="entry name" value="EAL"/>
    <property type="match status" value="1"/>
</dbReference>
<dbReference type="InterPro" id="IPR001633">
    <property type="entry name" value="EAL_dom"/>
</dbReference>
<evidence type="ECO:0000313" key="4">
    <source>
        <dbReference type="EMBL" id="RHL29128.1"/>
    </source>
</evidence>
<name>A0A415JYU9_9FIRM</name>
<reference evidence="4 5" key="1">
    <citation type="submission" date="2018-08" db="EMBL/GenBank/DDBJ databases">
        <title>A genome reference for cultivated species of the human gut microbiota.</title>
        <authorList>
            <person name="Zou Y."/>
            <person name="Xue W."/>
            <person name="Luo G."/>
        </authorList>
    </citation>
    <scope>NUCLEOTIDE SEQUENCE [LARGE SCALE GENOMIC DNA]</scope>
    <source>
        <strain evidence="4 5">AF38-24</strain>
    </source>
</reference>